<evidence type="ECO:0000256" key="2">
    <source>
        <dbReference type="ARBA" id="ARBA00022679"/>
    </source>
</evidence>
<name>A0A0E0IB72_ORYNI</name>
<evidence type="ECO:0008006" key="5">
    <source>
        <dbReference type="Google" id="ProtNLM"/>
    </source>
</evidence>
<sequence length="561" mass="62844">MTKFTARRSKPVLVAPAWATPNERKYLSDIDSQRSLRFYATFVEFFQLSTFDRSRPSDPAKAIKSALAEALVYFYPIAGRLTELPEGKLVVDCTAEGVVFVEADADVELEELGKPLLPPYPCVEEFLCDPGDTKMVVGKPLFFLQVTRLKCGGFVVGFHICHNMSDGFGMFNFIRAIADIARGEALPTIFPLWNRELLTMCFPSRISHMHLAYELLRDCHLGNDIMQSTPPDAMVGQYFLFGPTQISAMRSHVSAYLRQSYTIFELIAGAIWKCRTTALDYSPGQLVRFMFTLNSRGKWKRNPPIPEGYYGCGLVFPVAETLVADLCGNPLEYAVQLVRKARFNVTDEYIKSTVDMIASRKWPSLVVDRTYVVSDITSIGEDKIDFGWGKRVGGGVPMAGDIMSKLISYFMKCKNADGEDCVVVPMYLPSIIMDRFAAEISLVRKARFNVTDEYIKSTVDMIASRKWPSLVVDRTYVVSDITSIGEDKIDFGWGKRVGGGVPMAGDIMSKLISYFMKCKNADGEDCVVVPMYLPSIIMDRFAAEISVWSRKQGNKFIVSAL</sequence>
<reference evidence="3" key="2">
    <citation type="submission" date="2018-04" db="EMBL/GenBank/DDBJ databases">
        <title>OnivRS2 (Oryza nivara Reference Sequence Version 2).</title>
        <authorList>
            <person name="Zhang J."/>
            <person name="Kudrna D."/>
            <person name="Lee S."/>
            <person name="Talag J."/>
            <person name="Rajasekar S."/>
            <person name="Welchert J."/>
            <person name="Hsing Y.-I."/>
            <person name="Wing R.A."/>
        </authorList>
    </citation>
    <scope>NUCLEOTIDE SEQUENCE [LARGE SCALE GENOMIC DNA]</scope>
    <source>
        <strain evidence="3">SL10</strain>
    </source>
</reference>
<dbReference type="PANTHER" id="PTHR31147">
    <property type="entry name" value="ACYL TRANSFERASE 4"/>
    <property type="match status" value="1"/>
</dbReference>
<protein>
    <recommendedName>
        <fullName evidence="5">Transferase family protein</fullName>
    </recommendedName>
</protein>
<dbReference type="OMA" id="QVCHVIA"/>
<dbReference type="Pfam" id="PF02458">
    <property type="entry name" value="Transferase"/>
    <property type="match status" value="1"/>
</dbReference>
<reference evidence="3" key="1">
    <citation type="submission" date="2015-04" db="UniProtKB">
        <authorList>
            <consortium name="EnsemblPlants"/>
        </authorList>
    </citation>
    <scope>IDENTIFICATION</scope>
    <source>
        <strain evidence="3">SL10</strain>
    </source>
</reference>
<evidence type="ECO:0000313" key="3">
    <source>
        <dbReference type="EnsemblPlants" id="ONIVA08G13780.1"/>
    </source>
</evidence>
<dbReference type="Gramene" id="ONIVA08G13780.1">
    <property type="protein sequence ID" value="ONIVA08G13780.1"/>
    <property type="gene ID" value="ONIVA08G13780"/>
</dbReference>
<organism evidence="3">
    <name type="scientific">Oryza nivara</name>
    <name type="common">Indian wild rice</name>
    <name type="synonym">Oryza sativa f. spontanea</name>
    <dbReference type="NCBI Taxonomy" id="4536"/>
    <lineage>
        <taxon>Eukaryota</taxon>
        <taxon>Viridiplantae</taxon>
        <taxon>Streptophyta</taxon>
        <taxon>Embryophyta</taxon>
        <taxon>Tracheophyta</taxon>
        <taxon>Spermatophyta</taxon>
        <taxon>Magnoliopsida</taxon>
        <taxon>Liliopsida</taxon>
        <taxon>Poales</taxon>
        <taxon>Poaceae</taxon>
        <taxon>BOP clade</taxon>
        <taxon>Oryzoideae</taxon>
        <taxon>Oryzeae</taxon>
        <taxon>Oryzinae</taxon>
        <taxon>Oryza</taxon>
    </lineage>
</organism>
<dbReference type="InterPro" id="IPR023213">
    <property type="entry name" value="CAT-like_dom_sf"/>
</dbReference>
<keyword evidence="4" id="KW-1185">Reference proteome</keyword>
<keyword evidence="2" id="KW-0808">Transferase</keyword>
<dbReference type="InterPro" id="IPR050898">
    <property type="entry name" value="Plant_acyltransferase"/>
</dbReference>
<dbReference type="GO" id="GO:0050734">
    <property type="term" value="F:hydroxycinnamoyltransferase activity"/>
    <property type="evidence" value="ECO:0007669"/>
    <property type="project" value="UniProtKB-ARBA"/>
</dbReference>
<accession>A0A0E0IB72</accession>
<comment type="similarity">
    <text evidence="1">Belongs to the plant acyltransferase family.</text>
</comment>
<dbReference type="eggNOG" id="ENOG502QUSI">
    <property type="taxonomic scope" value="Eukaryota"/>
</dbReference>
<dbReference type="PANTHER" id="PTHR31147:SF66">
    <property type="entry name" value="OS05G0315700 PROTEIN"/>
    <property type="match status" value="1"/>
</dbReference>
<dbReference type="Proteomes" id="UP000006591">
    <property type="component" value="Chromosome 8"/>
</dbReference>
<dbReference type="STRING" id="4536.A0A0E0IB72"/>
<dbReference type="AlphaFoldDB" id="A0A0E0IB72"/>
<dbReference type="EnsemblPlants" id="ONIVA08G13780.1">
    <property type="protein sequence ID" value="ONIVA08G13780.1"/>
    <property type="gene ID" value="ONIVA08G13780"/>
</dbReference>
<evidence type="ECO:0000313" key="4">
    <source>
        <dbReference type="Proteomes" id="UP000006591"/>
    </source>
</evidence>
<evidence type="ECO:0000256" key="1">
    <source>
        <dbReference type="ARBA" id="ARBA00009861"/>
    </source>
</evidence>
<proteinExistence type="inferred from homology"/>
<dbReference type="Gene3D" id="3.30.559.10">
    <property type="entry name" value="Chloramphenicol acetyltransferase-like domain"/>
    <property type="match status" value="3"/>
</dbReference>
<dbReference type="HOGENOM" id="CLU_014546_2_2_1"/>